<evidence type="ECO:0000256" key="4">
    <source>
        <dbReference type="ARBA" id="ARBA00022692"/>
    </source>
</evidence>
<comment type="subcellular location">
    <subcellularLocation>
        <location evidence="1">Cell membrane</location>
        <topology evidence="1">Multi-pass membrane protein</topology>
    </subcellularLocation>
</comment>
<feature type="transmembrane region" description="Helical" evidence="7">
    <location>
        <begin position="100"/>
        <end position="118"/>
    </location>
</feature>
<evidence type="ECO:0000256" key="2">
    <source>
        <dbReference type="ARBA" id="ARBA00022448"/>
    </source>
</evidence>
<evidence type="ECO:0000256" key="1">
    <source>
        <dbReference type="ARBA" id="ARBA00004651"/>
    </source>
</evidence>
<evidence type="ECO:0000256" key="3">
    <source>
        <dbReference type="ARBA" id="ARBA00022475"/>
    </source>
</evidence>
<feature type="transmembrane region" description="Helical" evidence="7">
    <location>
        <begin position="386"/>
        <end position="406"/>
    </location>
</feature>
<dbReference type="EMBL" id="JARXVQ010000001">
    <property type="protein sequence ID" value="MDH6182188.1"/>
    <property type="molecule type" value="Genomic_DNA"/>
</dbReference>
<accession>A0ABT6KQE6</accession>
<keyword evidence="2" id="KW-0813">Transport</keyword>
<dbReference type="InterPro" id="IPR036259">
    <property type="entry name" value="MFS_trans_sf"/>
</dbReference>
<dbReference type="PANTHER" id="PTHR23501:SF197">
    <property type="entry name" value="COMD"/>
    <property type="match status" value="1"/>
</dbReference>
<organism evidence="9 10">
    <name type="scientific">Antiquaquibacter oligotrophicus</name>
    <dbReference type="NCBI Taxonomy" id="2880260"/>
    <lineage>
        <taxon>Bacteria</taxon>
        <taxon>Bacillati</taxon>
        <taxon>Actinomycetota</taxon>
        <taxon>Actinomycetes</taxon>
        <taxon>Micrococcales</taxon>
        <taxon>Microbacteriaceae</taxon>
        <taxon>Antiquaquibacter</taxon>
    </lineage>
</organism>
<dbReference type="Proteomes" id="UP001160142">
    <property type="component" value="Unassembled WGS sequence"/>
</dbReference>
<comment type="caution">
    <text evidence="9">The sequence shown here is derived from an EMBL/GenBank/DDBJ whole genome shotgun (WGS) entry which is preliminary data.</text>
</comment>
<feature type="transmembrane region" description="Helical" evidence="7">
    <location>
        <begin position="427"/>
        <end position="446"/>
    </location>
</feature>
<dbReference type="NCBIfam" id="TIGR00711">
    <property type="entry name" value="efflux_EmrB"/>
    <property type="match status" value="1"/>
</dbReference>
<gene>
    <name evidence="9" type="ORF">M2152_002370</name>
</gene>
<keyword evidence="10" id="KW-1185">Reference proteome</keyword>
<dbReference type="PANTHER" id="PTHR23501">
    <property type="entry name" value="MAJOR FACILITATOR SUPERFAMILY"/>
    <property type="match status" value="1"/>
</dbReference>
<keyword evidence="3" id="KW-1003">Cell membrane</keyword>
<dbReference type="InterPro" id="IPR011701">
    <property type="entry name" value="MFS"/>
</dbReference>
<feature type="transmembrane region" description="Helical" evidence="7">
    <location>
        <begin position="161"/>
        <end position="180"/>
    </location>
</feature>
<dbReference type="InterPro" id="IPR004638">
    <property type="entry name" value="EmrB-like"/>
</dbReference>
<evidence type="ECO:0000256" key="6">
    <source>
        <dbReference type="ARBA" id="ARBA00023136"/>
    </source>
</evidence>
<dbReference type="PROSITE" id="PS50850">
    <property type="entry name" value="MFS"/>
    <property type="match status" value="1"/>
</dbReference>
<dbReference type="Gene3D" id="1.20.1720.10">
    <property type="entry name" value="Multidrug resistance protein D"/>
    <property type="match status" value="1"/>
</dbReference>
<reference evidence="9 10" key="1">
    <citation type="submission" date="2023-04" db="EMBL/GenBank/DDBJ databases">
        <title>Genome Encyclopedia of Bacteria and Archaea VI: Functional Genomics of Type Strains.</title>
        <authorList>
            <person name="Whitman W."/>
        </authorList>
    </citation>
    <scope>NUCLEOTIDE SEQUENCE [LARGE SCALE GENOMIC DNA]</scope>
    <source>
        <strain evidence="9 10">SG_E_30_P1</strain>
    </source>
</reference>
<evidence type="ECO:0000259" key="8">
    <source>
        <dbReference type="PROSITE" id="PS50850"/>
    </source>
</evidence>
<dbReference type="RefSeq" id="WP_322134474.1">
    <property type="nucleotide sequence ID" value="NZ_CP085036.1"/>
</dbReference>
<keyword evidence="6 7" id="KW-0472">Membrane</keyword>
<feature type="transmembrane region" description="Helical" evidence="7">
    <location>
        <begin position="331"/>
        <end position="353"/>
    </location>
</feature>
<dbReference type="SUPFAM" id="SSF103473">
    <property type="entry name" value="MFS general substrate transporter"/>
    <property type="match status" value="1"/>
</dbReference>
<feature type="transmembrane region" description="Helical" evidence="7">
    <location>
        <begin position="530"/>
        <end position="549"/>
    </location>
</feature>
<feature type="transmembrane region" description="Helical" evidence="7">
    <location>
        <begin position="294"/>
        <end position="319"/>
    </location>
</feature>
<dbReference type="CDD" id="cd17502">
    <property type="entry name" value="MFS_Azr1_MDR_like"/>
    <property type="match status" value="1"/>
</dbReference>
<dbReference type="Pfam" id="PF07690">
    <property type="entry name" value="MFS_1"/>
    <property type="match status" value="1"/>
</dbReference>
<name>A0ABT6KQE6_9MICO</name>
<feature type="transmembrane region" description="Helical" evidence="7">
    <location>
        <begin position="32"/>
        <end position="49"/>
    </location>
</feature>
<evidence type="ECO:0000256" key="5">
    <source>
        <dbReference type="ARBA" id="ARBA00022989"/>
    </source>
</evidence>
<evidence type="ECO:0000313" key="9">
    <source>
        <dbReference type="EMBL" id="MDH6182188.1"/>
    </source>
</evidence>
<keyword evidence="4 7" id="KW-0812">Transmembrane</keyword>
<feature type="transmembrane region" description="Helical" evidence="7">
    <location>
        <begin position="192"/>
        <end position="213"/>
    </location>
</feature>
<feature type="transmembrane region" description="Helical" evidence="7">
    <location>
        <begin position="225"/>
        <end position="244"/>
    </location>
</feature>
<dbReference type="InterPro" id="IPR020846">
    <property type="entry name" value="MFS_dom"/>
</dbReference>
<evidence type="ECO:0000313" key="10">
    <source>
        <dbReference type="Proteomes" id="UP001160142"/>
    </source>
</evidence>
<feature type="transmembrane region" description="Helical" evidence="7">
    <location>
        <begin position="360"/>
        <end position="380"/>
    </location>
</feature>
<proteinExistence type="predicted"/>
<sequence length="580" mass="61822">MSKSSQRKKRALRREDVTQSLTASTVMTRRQLILVFVGLMAGLFLSSLDQTIVSTSMRTIADDLDGLTLQSWVATAYLITSTIGTPIYGKLSDIFGRRPLFIAAIVIFLIGSAAAGFADSMYQLAGFRAIQGLGAGGLMALPLAIMGDVLAPRERARAQGIFLGVFGLSSVAGPLLGGVFSSQQELFGLDGWRWVFLLNVPIGLAALAIVLRFLRLPHTKREVKIDWWGAAAVVVALVPLLVVAEQGRDWGWASPGALLCYVVGVAGIVAFILIEMRMGDDALIPLALFRNQTFAMATILGVFVGFGMFGSMLTAPLYLQLVNNSSPMVSGLQMLPMLLGLMIASIVTGQIIGRTGRYGVFFRTGMVALTLGFLWLTFLTADKGPLWVMTGTFIIGLGLGQLLQTLTIASQNSVTARDLGVATTASTFFRSLGGTLGVSILFSIIFTRLPDAIEAAADRPIIKRALIDALAFDPQVRTNQANQAIIDLFDDGVGGTAAEDAFDSNSNFLLFADHRLTAPFREGFNDAAVSAYWVGFAVMVIGLAISFFITTAPLRDKSAIDEAADDAAAADAPAKVPAAR</sequence>
<keyword evidence="5 7" id="KW-1133">Transmembrane helix</keyword>
<feature type="transmembrane region" description="Helical" evidence="7">
    <location>
        <begin position="69"/>
        <end position="88"/>
    </location>
</feature>
<evidence type="ECO:0000256" key="7">
    <source>
        <dbReference type="SAM" id="Phobius"/>
    </source>
</evidence>
<protein>
    <submittedName>
        <fullName evidence="9">EmrB/QacA subfamily drug resistance transporter</fullName>
    </submittedName>
</protein>
<dbReference type="Gene3D" id="1.20.1250.20">
    <property type="entry name" value="MFS general substrate transporter like domains"/>
    <property type="match status" value="1"/>
</dbReference>
<feature type="domain" description="Major facilitator superfamily (MFS) profile" evidence="8">
    <location>
        <begin position="35"/>
        <end position="554"/>
    </location>
</feature>
<feature type="transmembrane region" description="Helical" evidence="7">
    <location>
        <begin position="130"/>
        <end position="149"/>
    </location>
</feature>
<feature type="transmembrane region" description="Helical" evidence="7">
    <location>
        <begin position="250"/>
        <end position="274"/>
    </location>
</feature>